<evidence type="ECO:0000313" key="9">
    <source>
        <dbReference type="EMBL" id="CAH1791946.1"/>
    </source>
</evidence>
<evidence type="ECO:0000256" key="7">
    <source>
        <dbReference type="ARBA" id="ARBA00023159"/>
    </source>
</evidence>
<comment type="similarity">
    <text evidence="1">Belongs to the Churchill family.</text>
</comment>
<proteinExistence type="inferred from homology"/>
<accession>A0A8J1U3A8</accession>
<dbReference type="GO" id="GO:0008543">
    <property type="term" value="P:fibroblast growth factor receptor signaling pathway"/>
    <property type="evidence" value="ECO:0007669"/>
    <property type="project" value="TreeGrafter"/>
</dbReference>
<organism evidence="9 10">
    <name type="scientific">Owenia fusiformis</name>
    <name type="common">Polychaete worm</name>
    <dbReference type="NCBI Taxonomy" id="6347"/>
    <lineage>
        <taxon>Eukaryota</taxon>
        <taxon>Metazoa</taxon>
        <taxon>Spiralia</taxon>
        <taxon>Lophotrochozoa</taxon>
        <taxon>Annelida</taxon>
        <taxon>Polychaeta</taxon>
        <taxon>Sedentaria</taxon>
        <taxon>Canalipalpata</taxon>
        <taxon>Sabellida</taxon>
        <taxon>Oweniida</taxon>
        <taxon>Oweniidae</taxon>
        <taxon>Owenia</taxon>
    </lineage>
</organism>
<dbReference type="InterPro" id="IPR038543">
    <property type="entry name" value="Churchill_sf"/>
</dbReference>
<evidence type="ECO:0000256" key="8">
    <source>
        <dbReference type="ARBA" id="ARBA00023163"/>
    </source>
</evidence>
<keyword evidence="8" id="KW-0804">Transcription</keyword>
<dbReference type="Gene3D" id="2.60.40.4240">
    <property type="entry name" value="Transcription activator, Churchill"/>
    <property type="match status" value="1"/>
</dbReference>
<dbReference type="PANTHER" id="PTHR31931">
    <property type="entry name" value="PROTEIN CHURCHILL"/>
    <property type="match status" value="1"/>
</dbReference>
<dbReference type="InterPro" id="IPR009508">
    <property type="entry name" value="Transcrpt_activator_Churchill"/>
</dbReference>
<dbReference type="GO" id="GO:0045893">
    <property type="term" value="P:positive regulation of DNA-templated transcription"/>
    <property type="evidence" value="ECO:0007669"/>
    <property type="project" value="InterPro"/>
</dbReference>
<dbReference type="Proteomes" id="UP000749559">
    <property type="component" value="Unassembled WGS sequence"/>
</dbReference>
<dbReference type="Pfam" id="PF06573">
    <property type="entry name" value="Churchill"/>
    <property type="match status" value="1"/>
</dbReference>
<sequence length="114" mass="13222">MCKECVKDSFPERNTTCLENGSYWMNFTHCAKCQAGKDTIKITERSEEHGDEGDEMIKYKHICERCGHVIADHEYTFCVSEDFQEYQMFCLLCGRGEDTRSILPNDPRFGATIF</sequence>
<evidence type="ECO:0000256" key="2">
    <source>
        <dbReference type="ARBA" id="ARBA00021000"/>
    </source>
</evidence>
<gene>
    <name evidence="9" type="ORF">OFUS_LOCUS16979</name>
</gene>
<dbReference type="EMBL" id="CAIIXF020000008">
    <property type="protein sequence ID" value="CAH1791946.1"/>
    <property type="molecule type" value="Genomic_DNA"/>
</dbReference>
<evidence type="ECO:0000256" key="1">
    <source>
        <dbReference type="ARBA" id="ARBA00009577"/>
    </source>
</evidence>
<evidence type="ECO:0000256" key="3">
    <source>
        <dbReference type="ARBA" id="ARBA00022473"/>
    </source>
</evidence>
<keyword evidence="5" id="KW-0862">Zinc</keyword>
<reference evidence="9" key="1">
    <citation type="submission" date="2022-03" db="EMBL/GenBank/DDBJ databases">
        <authorList>
            <person name="Martin C."/>
        </authorList>
    </citation>
    <scope>NUCLEOTIDE SEQUENCE</scope>
</reference>
<keyword evidence="6" id="KW-0805">Transcription regulation</keyword>
<protein>
    <recommendedName>
        <fullName evidence="2">Protein Churchill</fullName>
    </recommendedName>
</protein>
<dbReference type="AlphaFoldDB" id="A0A8J1U3A8"/>
<evidence type="ECO:0000313" key="10">
    <source>
        <dbReference type="Proteomes" id="UP000749559"/>
    </source>
</evidence>
<evidence type="ECO:0000256" key="5">
    <source>
        <dbReference type="ARBA" id="ARBA00022833"/>
    </source>
</evidence>
<keyword evidence="4" id="KW-0479">Metal-binding</keyword>
<keyword evidence="10" id="KW-1185">Reference proteome</keyword>
<evidence type="ECO:0000256" key="6">
    <source>
        <dbReference type="ARBA" id="ARBA00023015"/>
    </source>
</evidence>
<dbReference type="OrthoDB" id="5954706at2759"/>
<evidence type="ECO:0000256" key="4">
    <source>
        <dbReference type="ARBA" id="ARBA00022723"/>
    </source>
</evidence>
<keyword evidence="7" id="KW-0010">Activator</keyword>
<dbReference type="GO" id="GO:0008270">
    <property type="term" value="F:zinc ion binding"/>
    <property type="evidence" value="ECO:0007669"/>
    <property type="project" value="InterPro"/>
</dbReference>
<dbReference type="PANTHER" id="PTHR31931:SF2">
    <property type="entry name" value="PROTEIN CHURCHILL"/>
    <property type="match status" value="1"/>
</dbReference>
<comment type="caution">
    <text evidence="9">The sequence shown here is derived from an EMBL/GenBank/DDBJ whole genome shotgun (WGS) entry which is preliminary data.</text>
</comment>
<keyword evidence="3" id="KW-0217">Developmental protein</keyword>
<name>A0A8J1U3A8_OWEFU</name>